<organism evidence="2 3">
    <name type="scientific">Paecilomyces lecythidis</name>
    <dbReference type="NCBI Taxonomy" id="3004212"/>
    <lineage>
        <taxon>Eukaryota</taxon>
        <taxon>Fungi</taxon>
        <taxon>Dikarya</taxon>
        <taxon>Ascomycota</taxon>
        <taxon>Pezizomycotina</taxon>
        <taxon>Eurotiomycetes</taxon>
        <taxon>Eurotiomycetidae</taxon>
        <taxon>Eurotiales</taxon>
        <taxon>Thermoascaceae</taxon>
        <taxon>Paecilomyces</taxon>
    </lineage>
</organism>
<sequence length="247" mass="27237">MSGFNKACCTRTPVGTSQSVPVSKIADLDVYVAGNTSAKRGVILVYDIFGLYPQTLKGADRLSEHLDAVTLVPDFLRGAQADPSWFPMDNQEKKEAFGKFFTDHASLEKNTEKLLEVVAEAKTKYPSVEKWAVVGLCWGGKLAALVSGENTPFAASGQAHPSFLAPDDVKNMTIPHIVLASGEESKEEIAAYKEVLEAKKDIPSEIDLYDTQVHGWMGARADFNDEENKKEFERGYKQVAYFFGKFL</sequence>
<gene>
    <name evidence="2" type="ORF">Plec18167_008355</name>
</gene>
<dbReference type="PANTHER" id="PTHR47668">
    <property type="entry name" value="DIENELACTONE HYDROLASE FAMILY PROTEIN (AFU_ORTHOLOGUE AFUA_6G01940)"/>
    <property type="match status" value="1"/>
</dbReference>
<reference evidence="2 3" key="1">
    <citation type="journal article" date="2024" name="IMA Fungus">
        <title>IMA Genome - F19 : A genome assembly and annotation guide to empower mycologists, including annotated draft genome sequences of Ceratocystis pirilliformis, Diaporthe australafricana, Fusarium ophioides, Paecilomyces lecythidis, and Sporothrix stenoceras.</title>
        <authorList>
            <person name="Aylward J."/>
            <person name="Wilson A.M."/>
            <person name="Visagie C.M."/>
            <person name="Spraker J."/>
            <person name="Barnes I."/>
            <person name="Buitendag C."/>
            <person name="Ceriani C."/>
            <person name="Del Mar Angel L."/>
            <person name="du Plessis D."/>
            <person name="Fuchs T."/>
            <person name="Gasser K."/>
            <person name="Kramer D."/>
            <person name="Li W."/>
            <person name="Munsamy K."/>
            <person name="Piso A."/>
            <person name="Price J.L."/>
            <person name="Sonnekus B."/>
            <person name="Thomas C."/>
            <person name="van der Nest A."/>
            <person name="van Dijk A."/>
            <person name="van Heerden A."/>
            <person name="van Vuuren N."/>
            <person name="Yilmaz N."/>
            <person name="Duong T.A."/>
            <person name="van der Merwe N.A."/>
            <person name="Wingfield M.J."/>
            <person name="Wingfield B.D."/>
        </authorList>
    </citation>
    <scope>NUCLEOTIDE SEQUENCE [LARGE SCALE GENOMIC DNA]</scope>
    <source>
        <strain evidence="2 3">CMW 18167</strain>
    </source>
</reference>
<dbReference type="InterPro" id="IPR029058">
    <property type="entry name" value="AB_hydrolase_fold"/>
</dbReference>
<dbReference type="Proteomes" id="UP001583193">
    <property type="component" value="Unassembled WGS sequence"/>
</dbReference>
<dbReference type="Pfam" id="PF01738">
    <property type="entry name" value="DLH"/>
    <property type="match status" value="1"/>
</dbReference>
<accession>A0ABR3WWW0</accession>
<protein>
    <recommendedName>
        <fullName evidence="1">Dienelactone hydrolase domain-containing protein</fullName>
    </recommendedName>
</protein>
<proteinExistence type="predicted"/>
<dbReference type="PANTHER" id="PTHR47668:SF1">
    <property type="entry name" value="DIENELACTONE HYDROLASE DOMAIN-CONTAINING PROTEIN-RELATED"/>
    <property type="match status" value="1"/>
</dbReference>
<dbReference type="Gene3D" id="3.40.50.1820">
    <property type="entry name" value="alpha/beta hydrolase"/>
    <property type="match status" value="1"/>
</dbReference>
<feature type="domain" description="Dienelactone hydrolase" evidence="1">
    <location>
        <begin position="28"/>
        <end position="246"/>
    </location>
</feature>
<dbReference type="EMBL" id="JAVDPF010000040">
    <property type="protein sequence ID" value="KAL1868164.1"/>
    <property type="molecule type" value="Genomic_DNA"/>
</dbReference>
<dbReference type="InterPro" id="IPR002925">
    <property type="entry name" value="Dienelactn_hydro"/>
</dbReference>
<comment type="caution">
    <text evidence="2">The sequence shown here is derived from an EMBL/GenBank/DDBJ whole genome shotgun (WGS) entry which is preliminary data.</text>
</comment>
<evidence type="ECO:0000259" key="1">
    <source>
        <dbReference type="Pfam" id="PF01738"/>
    </source>
</evidence>
<keyword evidence="3" id="KW-1185">Reference proteome</keyword>
<dbReference type="SUPFAM" id="SSF53474">
    <property type="entry name" value="alpha/beta-Hydrolases"/>
    <property type="match status" value="1"/>
</dbReference>
<name>A0ABR3WWW0_9EURO</name>
<evidence type="ECO:0000313" key="3">
    <source>
        <dbReference type="Proteomes" id="UP001583193"/>
    </source>
</evidence>
<evidence type="ECO:0000313" key="2">
    <source>
        <dbReference type="EMBL" id="KAL1868164.1"/>
    </source>
</evidence>